<proteinExistence type="inferred from homology"/>
<keyword evidence="5 8" id="KW-0804">Transcription</keyword>
<dbReference type="GO" id="GO:0070847">
    <property type="term" value="C:core mediator complex"/>
    <property type="evidence" value="ECO:0007669"/>
    <property type="project" value="TreeGrafter"/>
</dbReference>
<keyword evidence="8" id="KW-0010">Activator</keyword>
<comment type="subunit">
    <text evidence="8">Component of the Mediator complex.</text>
</comment>
<dbReference type="PANTHER" id="PTHR13321:SF2">
    <property type="entry name" value="MEDIATOR OF RNA POLYMERASE II TRANSCRIPTION SUBUNIT 18"/>
    <property type="match status" value="1"/>
</dbReference>
<dbReference type="Proteomes" id="UP000799770">
    <property type="component" value="Unassembled WGS sequence"/>
</dbReference>
<evidence type="ECO:0000256" key="6">
    <source>
        <dbReference type="ARBA" id="ARBA00023242"/>
    </source>
</evidence>
<dbReference type="GO" id="GO:0006369">
    <property type="term" value="P:termination of RNA polymerase II transcription"/>
    <property type="evidence" value="ECO:0007669"/>
    <property type="project" value="TreeGrafter"/>
</dbReference>
<accession>A0A6A5ZHF3</accession>
<reference evidence="9" key="1">
    <citation type="journal article" date="2020" name="Stud. Mycol.">
        <title>101 Dothideomycetes genomes: a test case for predicting lifestyles and emergence of pathogens.</title>
        <authorList>
            <person name="Haridas S."/>
            <person name="Albert R."/>
            <person name="Binder M."/>
            <person name="Bloem J."/>
            <person name="Labutti K."/>
            <person name="Salamov A."/>
            <person name="Andreopoulos B."/>
            <person name="Baker S."/>
            <person name="Barry K."/>
            <person name="Bills G."/>
            <person name="Bluhm B."/>
            <person name="Cannon C."/>
            <person name="Castanera R."/>
            <person name="Culley D."/>
            <person name="Daum C."/>
            <person name="Ezra D."/>
            <person name="Gonzalez J."/>
            <person name="Henrissat B."/>
            <person name="Kuo A."/>
            <person name="Liang C."/>
            <person name="Lipzen A."/>
            <person name="Lutzoni F."/>
            <person name="Magnuson J."/>
            <person name="Mondo S."/>
            <person name="Nolan M."/>
            <person name="Ohm R."/>
            <person name="Pangilinan J."/>
            <person name="Park H.-J."/>
            <person name="Ramirez L."/>
            <person name="Alfaro M."/>
            <person name="Sun H."/>
            <person name="Tritt A."/>
            <person name="Yoshinaga Y."/>
            <person name="Zwiers L.-H."/>
            <person name="Turgeon B."/>
            <person name="Goodwin S."/>
            <person name="Spatafora J."/>
            <person name="Crous P."/>
            <person name="Grigoriev I."/>
        </authorList>
    </citation>
    <scope>NUCLEOTIDE SEQUENCE</scope>
    <source>
        <strain evidence="9">CBS 627.86</strain>
    </source>
</reference>
<dbReference type="Pfam" id="PF09637">
    <property type="entry name" value="Med18"/>
    <property type="match status" value="1"/>
</dbReference>
<evidence type="ECO:0000256" key="3">
    <source>
        <dbReference type="ARBA" id="ARBA00019612"/>
    </source>
</evidence>
<dbReference type="Gene3D" id="2.40.320.10">
    <property type="entry name" value="Hypothetical Protein Pfu-838710-001"/>
    <property type="match status" value="1"/>
</dbReference>
<keyword evidence="6 8" id="KW-0539">Nucleus</keyword>
<evidence type="ECO:0000256" key="2">
    <source>
        <dbReference type="ARBA" id="ARBA00009814"/>
    </source>
</evidence>
<name>A0A6A5ZHF3_9PLEO</name>
<evidence type="ECO:0000256" key="8">
    <source>
        <dbReference type="RuleBase" id="RU364150"/>
    </source>
</evidence>
<evidence type="ECO:0000256" key="4">
    <source>
        <dbReference type="ARBA" id="ARBA00023015"/>
    </source>
</evidence>
<sequence>MHELLLYGQVPESRHEQLLKILAGVAAMQPRHVVERHLVYKPQREPEEPGAHLRRGGTQNVGVKFKQVGQKDLYFTQLVQRLSVEDFNKSETNQPGLVIADGESAPESKWTFEFQDVPQPVNENHGVLDRMTHSTEVLSGNVHEYMAQIGNQFVSEYYQDGHLFVHDNIVLLLHRVLAEPAPATTQSTPKERLPSFDSLKPLDSQGTYVLEAKIRLHDRDRKGANEKDAKGTDVMSKGVEELRRFKNQMKGCVDLTTPDRLLLDTRVKYKPKTLAQPARPGQVVR</sequence>
<evidence type="ECO:0000313" key="10">
    <source>
        <dbReference type="Proteomes" id="UP000799770"/>
    </source>
</evidence>
<dbReference type="GO" id="GO:0006357">
    <property type="term" value="P:regulation of transcription by RNA polymerase II"/>
    <property type="evidence" value="ECO:0007669"/>
    <property type="project" value="InterPro"/>
</dbReference>
<dbReference type="AlphaFoldDB" id="A0A6A5ZHF3"/>
<dbReference type="GO" id="GO:0003712">
    <property type="term" value="F:transcription coregulator activity"/>
    <property type="evidence" value="ECO:0007669"/>
    <property type="project" value="InterPro"/>
</dbReference>
<evidence type="ECO:0000256" key="1">
    <source>
        <dbReference type="ARBA" id="ARBA00004123"/>
    </source>
</evidence>
<dbReference type="GO" id="GO:0016592">
    <property type="term" value="C:mediator complex"/>
    <property type="evidence" value="ECO:0007669"/>
    <property type="project" value="InterPro"/>
</dbReference>
<dbReference type="OrthoDB" id="5348092at2759"/>
<comment type="similarity">
    <text evidence="2 8">Belongs to the Mediator complex subunit 18 family.</text>
</comment>
<evidence type="ECO:0000256" key="7">
    <source>
        <dbReference type="ARBA" id="ARBA00032012"/>
    </source>
</evidence>
<dbReference type="EMBL" id="ML977318">
    <property type="protein sequence ID" value="KAF2117828.1"/>
    <property type="molecule type" value="Genomic_DNA"/>
</dbReference>
<keyword evidence="4 8" id="KW-0805">Transcription regulation</keyword>
<gene>
    <name evidence="8" type="primary">MED18</name>
    <name evidence="9" type="ORF">BDV96DRAFT_489608</name>
</gene>
<comment type="function">
    <text evidence="8">Component of the Mediator complex, a coactivator involved in the regulated transcription of nearly all RNA polymerase II-dependent genes. Mediator functions as a bridge to convey information from gene-specific regulatory proteins to the basal RNA polymerase II transcription machinery. Mediator is recruited to promoters by direct interactions with regulatory proteins and serves as a scaffold for the assembly of a functional preinitiation complex with RNA polymerase II and the general transcription factors.</text>
</comment>
<evidence type="ECO:0000313" key="9">
    <source>
        <dbReference type="EMBL" id="KAF2117828.1"/>
    </source>
</evidence>
<comment type="subcellular location">
    <subcellularLocation>
        <location evidence="1 8">Nucleus</location>
    </subcellularLocation>
</comment>
<dbReference type="PANTHER" id="PTHR13321">
    <property type="entry name" value="MEDIATOR OF RNA POLYMERASE II TRANSCRIPTION, SUBUNIT 18"/>
    <property type="match status" value="1"/>
</dbReference>
<evidence type="ECO:0000256" key="5">
    <source>
        <dbReference type="ARBA" id="ARBA00023163"/>
    </source>
</evidence>
<dbReference type="InterPro" id="IPR019095">
    <property type="entry name" value="Mediator_Med18"/>
</dbReference>
<protein>
    <recommendedName>
        <fullName evidence="3 8">Mediator of RNA polymerase II transcription subunit 18</fullName>
    </recommendedName>
    <alternativeName>
        <fullName evidence="7 8">Mediator complex subunit 18</fullName>
    </alternativeName>
</protein>
<organism evidence="9 10">
    <name type="scientific">Lophiotrema nucula</name>
    <dbReference type="NCBI Taxonomy" id="690887"/>
    <lineage>
        <taxon>Eukaryota</taxon>
        <taxon>Fungi</taxon>
        <taxon>Dikarya</taxon>
        <taxon>Ascomycota</taxon>
        <taxon>Pezizomycotina</taxon>
        <taxon>Dothideomycetes</taxon>
        <taxon>Pleosporomycetidae</taxon>
        <taxon>Pleosporales</taxon>
        <taxon>Lophiotremataceae</taxon>
        <taxon>Lophiotrema</taxon>
    </lineage>
</organism>
<keyword evidence="10" id="KW-1185">Reference proteome</keyword>